<dbReference type="EMBL" id="VBSP01000043">
    <property type="protein sequence ID" value="TLQ39941.1"/>
    <property type="molecule type" value="Genomic_DNA"/>
</dbReference>
<organism evidence="1 2">
    <name type="scientific">Ruoffia tabacinasalis</name>
    <dbReference type="NCBI Taxonomy" id="87458"/>
    <lineage>
        <taxon>Bacteria</taxon>
        <taxon>Bacillati</taxon>
        <taxon>Bacillota</taxon>
        <taxon>Bacilli</taxon>
        <taxon>Lactobacillales</taxon>
        <taxon>Aerococcaceae</taxon>
        <taxon>Ruoffia</taxon>
    </lineage>
</organism>
<dbReference type="AlphaFoldDB" id="A0A5R9DVA7"/>
<gene>
    <name evidence="1" type="ORF">FEZ33_09870</name>
</gene>
<dbReference type="RefSeq" id="WP_138405222.1">
    <property type="nucleotide sequence ID" value="NZ_VBSP01000043.1"/>
</dbReference>
<evidence type="ECO:0000313" key="1">
    <source>
        <dbReference type="EMBL" id="TLQ39941.1"/>
    </source>
</evidence>
<sequence>MMTCREELIRSAKYDIVNDLDGRWETLIEAETLSIKEEAAVAPIYQRANPFWLTPEVKGLRVLPLGRSYDLRQVYIFLLSSSTELRR</sequence>
<proteinExistence type="predicted"/>
<name>A0A5R9DVA7_9LACT</name>
<dbReference type="Proteomes" id="UP000306420">
    <property type="component" value="Unassembled WGS sequence"/>
</dbReference>
<dbReference type="Gene3D" id="3.40.190.10">
    <property type="entry name" value="Periplasmic binding protein-like II"/>
    <property type="match status" value="1"/>
</dbReference>
<reference evidence="1 2" key="1">
    <citation type="submission" date="2019-05" db="EMBL/GenBank/DDBJ databases">
        <title>The metagenome of a microbial culture collection derived from dairy environment covers the genomic content of the human microbiome.</title>
        <authorList>
            <person name="Roder T."/>
            <person name="Wuthrich D."/>
            <person name="Sattari Z."/>
            <person name="Von Ah U."/>
            <person name="Bar C."/>
            <person name="Ronchi F."/>
            <person name="Macpherson A.J."/>
            <person name="Ganal-Vonarburg S.C."/>
            <person name="Bruggmann R."/>
            <person name="Vergeres G."/>
        </authorList>
    </citation>
    <scope>NUCLEOTIDE SEQUENCE [LARGE SCALE GENOMIC DNA]</scope>
    <source>
        <strain evidence="1 2">FAM 24227</strain>
    </source>
</reference>
<protein>
    <submittedName>
        <fullName evidence="1">Uncharacterized protein</fullName>
    </submittedName>
</protein>
<comment type="caution">
    <text evidence="1">The sequence shown here is derived from an EMBL/GenBank/DDBJ whole genome shotgun (WGS) entry which is preliminary data.</text>
</comment>
<dbReference type="Gene3D" id="3.10.105.10">
    <property type="entry name" value="Dipeptide-binding Protein, Domain 3"/>
    <property type="match status" value="1"/>
</dbReference>
<accession>A0A5R9DVA7</accession>
<evidence type="ECO:0000313" key="2">
    <source>
        <dbReference type="Proteomes" id="UP000306420"/>
    </source>
</evidence>